<evidence type="ECO:0000256" key="9">
    <source>
        <dbReference type="SAM" id="MobiDB-lite"/>
    </source>
</evidence>
<feature type="region of interest" description="Disordered" evidence="9">
    <location>
        <begin position="1157"/>
        <end position="1180"/>
    </location>
</feature>
<dbReference type="InterPro" id="IPR027417">
    <property type="entry name" value="P-loop_NTPase"/>
</dbReference>
<dbReference type="SMART" id="SM00248">
    <property type="entry name" value="ANK"/>
    <property type="match status" value="2"/>
</dbReference>
<feature type="region of interest" description="Disordered" evidence="9">
    <location>
        <begin position="824"/>
        <end position="860"/>
    </location>
</feature>
<dbReference type="Pfam" id="PF01412">
    <property type="entry name" value="ArfGap"/>
    <property type="match status" value="1"/>
</dbReference>
<dbReference type="InterPro" id="IPR011993">
    <property type="entry name" value="PH-like_dom_sf"/>
</dbReference>
<feature type="compositionally biased region" description="Low complexity" evidence="9">
    <location>
        <begin position="901"/>
        <end position="910"/>
    </location>
</feature>
<dbReference type="Gene3D" id="1.10.220.150">
    <property type="entry name" value="Arf GTPase activating protein"/>
    <property type="match status" value="1"/>
</dbReference>
<dbReference type="GO" id="GO:0008270">
    <property type="term" value="F:zinc ion binding"/>
    <property type="evidence" value="ECO:0007669"/>
    <property type="project" value="UniProtKB-KW"/>
</dbReference>
<dbReference type="InterPro" id="IPR001806">
    <property type="entry name" value="Small_GTPase"/>
</dbReference>
<feature type="region of interest" description="Disordered" evidence="9">
    <location>
        <begin position="628"/>
        <end position="648"/>
    </location>
</feature>
<keyword evidence="12" id="KW-1185">Reference proteome</keyword>
<dbReference type="SUPFAM" id="SSF50729">
    <property type="entry name" value="PH domain-like"/>
    <property type="match status" value="1"/>
</dbReference>
<keyword evidence="2" id="KW-0343">GTPase activation</keyword>
<feature type="region of interest" description="Disordered" evidence="9">
    <location>
        <begin position="495"/>
        <end position="535"/>
    </location>
</feature>
<dbReference type="PROSITE" id="PS51419">
    <property type="entry name" value="RAB"/>
    <property type="match status" value="1"/>
</dbReference>
<feature type="compositionally biased region" description="Polar residues" evidence="9">
    <location>
        <begin position="507"/>
        <end position="518"/>
    </location>
</feature>
<dbReference type="SMART" id="SM00173">
    <property type="entry name" value="RAS"/>
    <property type="match status" value="1"/>
</dbReference>
<dbReference type="SMART" id="SM00174">
    <property type="entry name" value="RHO"/>
    <property type="match status" value="1"/>
</dbReference>
<dbReference type="PROSITE" id="PS51421">
    <property type="entry name" value="RAS"/>
    <property type="match status" value="1"/>
</dbReference>
<evidence type="ECO:0000256" key="6">
    <source>
        <dbReference type="ARBA" id="ARBA00023043"/>
    </source>
</evidence>
<dbReference type="InterPro" id="IPR002110">
    <property type="entry name" value="Ankyrin_rpt"/>
</dbReference>
<dbReference type="PROSITE" id="PS50088">
    <property type="entry name" value="ANK_REPEAT"/>
    <property type="match status" value="1"/>
</dbReference>
<dbReference type="Gene3D" id="1.25.40.20">
    <property type="entry name" value="Ankyrin repeat-containing domain"/>
    <property type="match status" value="1"/>
</dbReference>
<feature type="region of interest" description="Disordered" evidence="9">
    <location>
        <begin position="901"/>
        <end position="934"/>
    </location>
</feature>
<sequence>MPKKRPPFYCDCSETEISYRTSTIPSTSTILPPYVNWSARSYCENLRLNQTLDTDIFNSSSLTNDENDLKNFRLDKSLIIDHEPSFKVPTSKKKVARKSSLAILMDLFNRTPSKNRRSLSRPDSLRHNGHSISEQPRRRLNETFHFSTTSKNLASSEFRLDRSLCDESLLTSPPISQPRKRTTRLYNNRSEIKKEPWKFVDFEESVHRNGMHKRKIDPNRTFHFDRRLPNSHDSEELVIDYDYARQNGNCYGTSKRRGLPRYDAFVNSQEWTLSKTIQELKLGVVGSLASGKTSLVHRFLTGAFTPEESPEGGRFKKEIVLEGKSYLLLIRDEGSSPPEIQFTHWLDGVIIVFAVDNLESFHTAIQYYHQMSHFRNLTDVPVLLVGTQENVCESSPRVIKEEEARRMAHSLKMCNYYETCASYGLKVEMVFKEACQKILQQRRSLASNGRTPTPTTPSAHHTNSGNYLEHQFVNPYSAPNSKGNYYHQRSISAIPLQDPPYQKGSRRTQQAAQNSNFYQPPPSPGGPPAYTQYRDGAVSGRDRTYSAFAMPTPSAHYSNRASHPDYVGLSPAQSHNSLAAHHFSNGPTPQPPLYTRSSSNMLPANVEYFQNDTDNYVISTGQLNVGATASTSHIPTPSGTPQTQRKNRRISNIFRTNKEHHQTAEERIAKTSAEINMGIGRAIPIKQGLLYKRSSKTLNKEWKKKYVCLYPDGRLCYHPNLKDYMGKGHEGKEVYLGLATVRICGSKRPRATNRTSLLPQQIVAISQGKENIGPAIDPSPSDTKNGHGTSTPGDGTSGASDGDQQFGIGNAVTSAGIIVTPNEKTSNVVSTSKPATNASKKKRGHRRLGSGLKNGDDGEEETEFEIITYDQKRWEFSAASVEERDEWVALIEEQIEKSLQSQLSQKQQQSNRAHGDKAELSQKQQQSNRAHGDKAEVQALRDLPGNDRCADCNSIRPDWASVNLGTLICIECSGIHRNLGSHISKVRSLELDDWPIEYLAVMQAIGNDLANRVWEHNAPKDKRPAHDATREQKESWIKLKYEQKRFLPAVPVDKTLGRQLIDAVISRDLQALLTVLPRCDEKDVNCTVSARDRRTPIHLACSIGSVELLQLLIWYNADIYALDEMNRSALWHAQHNGSRECVAILIQAGLDPNYGMRSDTSYNTNQSQSSKSQNSTVSTTTEMITGSLANREFLTKVPTADSEAKFRRQSDVIVRRQGSAAGNSHPSGTQVQSNGYHIQRASDAFDRLPASAI</sequence>
<feature type="repeat" description="ANK" evidence="7">
    <location>
        <begin position="1092"/>
        <end position="1124"/>
    </location>
</feature>
<dbReference type="InterPro" id="IPR036770">
    <property type="entry name" value="Ankyrin_rpt-contain_sf"/>
</dbReference>
<feature type="region of interest" description="Disordered" evidence="9">
    <location>
        <begin position="769"/>
        <end position="807"/>
    </location>
</feature>
<feature type="compositionally biased region" description="Polar residues" evidence="9">
    <location>
        <begin position="780"/>
        <end position="803"/>
    </location>
</feature>
<feature type="compositionally biased region" description="Polar residues" evidence="9">
    <location>
        <begin position="824"/>
        <end position="838"/>
    </location>
</feature>
<feature type="region of interest" description="Disordered" evidence="9">
    <location>
        <begin position="442"/>
        <end position="465"/>
    </location>
</feature>
<dbReference type="SUPFAM" id="SSF48403">
    <property type="entry name" value="Ankyrin repeat"/>
    <property type="match status" value="1"/>
</dbReference>
<dbReference type="Gene3D" id="2.30.29.30">
    <property type="entry name" value="Pleckstrin-homology domain (PH domain)/Phosphotyrosine-binding domain (PTB)"/>
    <property type="match status" value="1"/>
</dbReference>
<dbReference type="PRINTS" id="PR00405">
    <property type="entry name" value="REVINTRACTNG"/>
</dbReference>
<feature type="compositionally biased region" description="Low complexity" evidence="9">
    <location>
        <begin position="1158"/>
        <end position="1180"/>
    </location>
</feature>
<dbReference type="Proteomes" id="UP000887540">
    <property type="component" value="Unplaced"/>
</dbReference>
<dbReference type="InterPro" id="IPR001164">
    <property type="entry name" value="ArfGAP_dom"/>
</dbReference>
<evidence type="ECO:0000259" key="11">
    <source>
        <dbReference type="PROSITE" id="PS50115"/>
    </source>
</evidence>
<feature type="domain" description="Arf-GAP" evidence="11">
    <location>
        <begin position="934"/>
        <end position="1054"/>
    </location>
</feature>
<organism evidence="12 13">
    <name type="scientific">Acrobeloides nanus</name>
    <dbReference type="NCBI Taxonomy" id="290746"/>
    <lineage>
        <taxon>Eukaryota</taxon>
        <taxon>Metazoa</taxon>
        <taxon>Ecdysozoa</taxon>
        <taxon>Nematoda</taxon>
        <taxon>Chromadorea</taxon>
        <taxon>Rhabditida</taxon>
        <taxon>Tylenchina</taxon>
        <taxon>Cephalobomorpha</taxon>
        <taxon>Cephaloboidea</taxon>
        <taxon>Cephalobidae</taxon>
        <taxon>Acrobeloides</taxon>
    </lineage>
</organism>
<accession>A0A914C6A0</accession>
<dbReference type="SMART" id="SM00233">
    <property type="entry name" value="PH"/>
    <property type="match status" value="1"/>
</dbReference>
<evidence type="ECO:0000256" key="1">
    <source>
        <dbReference type="ARBA" id="ARBA00005430"/>
    </source>
</evidence>
<dbReference type="PROSITE" id="PS50115">
    <property type="entry name" value="ARFGAP"/>
    <property type="match status" value="1"/>
</dbReference>
<dbReference type="SMART" id="SM00175">
    <property type="entry name" value="RAB"/>
    <property type="match status" value="1"/>
</dbReference>
<dbReference type="GO" id="GO:0005096">
    <property type="term" value="F:GTPase activator activity"/>
    <property type="evidence" value="ECO:0007669"/>
    <property type="project" value="UniProtKB-KW"/>
</dbReference>
<dbReference type="PANTHER" id="PTHR45819:SF5">
    <property type="entry name" value="CENTAURIN-GAMMA-1A"/>
    <property type="match status" value="1"/>
</dbReference>
<dbReference type="CDD" id="cd08836">
    <property type="entry name" value="ArfGap_AGAP"/>
    <property type="match status" value="1"/>
</dbReference>
<dbReference type="InterPro" id="IPR037278">
    <property type="entry name" value="ARFGAP/RecO"/>
</dbReference>
<dbReference type="PROSITE" id="PS50003">
    <property type="entry name" value="PH_DOMAIN"/>
    <property type="match status" value="1"/>
</dbReference>
<keyword evidence="6 7" id="KW-0040">ANK repeat</keyword>
<dbReference type="Pfam" id="PF00071">
    <property type="entry name" value="Ras"/>
    <property type="match status" value="1"/>
</dbReference>
<keyword evidence="5" id="KW-0862">Zinc</keyword>
<protein>
    <submittedName>
        <fullName evidence="13">Uncharacterized protein</fullName>
    </submittedName>
</protein>
<keyword evidence="4 8" id="KW-0863">Zinc-finger</keyword>
<feature type="compositionally biased region" description="Basic residues" evidence="9">
    <location>
        <begin position="839"/>
        <end position="848"/>
    </location>
</feature>
<evidence type="ECO:0000256" key="8">
    <source>
        <dbReference type="PROSITE-ProRule" id="PRU00288"/>
    </source>
</evidence>
<dbReference type="InterPro" id="IPR001849">
    <property type="entry name" value="PH_domain"/>
</dbReference>
<evidence type="ECO:0000256" key="2">
    <source>
        <dbReference type="ARBA" id="ARBA00022468"/>
    </source>
</evidence>
<dbReference type="PANTHER" id="PTHR45819">
    <property type="entry name" value="CENTAURIN-GAMMA-1A"/>
    <property type="match status" value="1"/>
</dbReference>
<evidence type="ECO:0000256" key="7">
    <source>
        <dbReference type="PROSITE-ProRule" id="PRU00023"/>
    </source>
</evidence>
<evidence type="ECO:0000313" key="13">
    <source>
        <dbReference type="WBParaSite" id="ACRNAN_Path_40.g143.t3"/>
    </source>
</evidence>
<dbReference type="InterPro" id="IPR038508">
    <property type="entry name" value="ArfGAP_dom_sf"/>
</dbReference>
<dbReference type="GO" id="GO:0003924">
    <property type="term" value="F:GTPase activity"/>
    <property type="evidence" value="ECO:0007669"/>
    <property type="project" value="InterPro"/>
</dbReference>
<dbReference type="FunFam" id="3.40.50.300:FF:000178">
    <property type="entry name" value="Arf-GAP with GTPase, ANK repeat and PH domain-containing protein 1"/>
    <property type="match status" value="1"/>
</dbReference>
<evidence type="ECO:0000256" key="4">
    <source>
        <dbReference type="ARBA" id="ARBA00022771"/>
    </source>
</evidence>
<dbReference type="GO" id="GO:0005525">
    <property type="term" value="F:GTP binding"/>
    <property type="evidence" value="ECO:0007669"/>
    <property type="project" value="InterPro"/>
</dbReference>
<feature type="compositionally biased region" description="Polar residues" evidence="9">
    <location>
        <begin position="628"/>
        <end position="644"/>
    </location>
</feature>
<evidence type="ECO:0000256" key="5">
    <source>
        <dbReference type="ARBA" id="ARBA00022833"/>
    </source>
</evidence>
<name>A0A914C6A0_9BILA</name>
<dbReference type="InterPro" id="IPR051282">
    <property type="entry name" value="Arf-GAP_GTPase_ANK_PH"/>
</dbReference>
<evidence type="ECO:0000256" key="3">
    <source>
        <dbReference type="ARBA" id="ARBA00022723"/>
    </source>
</evidence>
<keyword evidence="3" id="KW-0479">Metal-binding</keyword>
<dbReference type="SUPFAM" id="SSF57863">
    <property type="entry name" value="ArfGap/RecO-like zinc finger"/>
    <property type="match status" value="1"/>
</dbReference>
<reference evidence="13" key="1">
    <citation type="submission" date="2022-11" db="UniProtKB">
        <authorList>
            <consortium name="WormBaseParasite"/>
        </authorList>
    </citation>
    <scope>IDENTIFICATION</scope>
</reference>
<feature type="region of interest" description="Disordered" evidence="9">
    <location>
        <begin position="113"/>
        <end position="139"/>
    </location>
</feature>
<feature type="domain" description="PH" evidence="10">
    <location>
        <begin position="683"/>
        <end position="896"/>
    </location>
</feature>
<dbReference type="WBParaSite" id="ACRNAN_Path_40.g143.t3">
    <property type="protein sequence ID" value="ACRNAN_Path_40.g143.t3"/>
    <property type="gene ID" value="ACRNAN_Path_40.g143"/>
</dbReference>
<dbReference type="SMART" id="SM00105">
    <property type="entry name" value="ArfGap"/>
    <property type="match status" value="1"/>
</dbReference>
<dbReference type="Pfam" id="PF12796">
    <property type="entry name" value="Ank_2"/>
    <property type="match status" value="1"/>
</dbReference>
<dbReference type="PROSITE" id="PS50297">
    <property type="entry name" value="ANK_REP_REGION"/>
    <property type="match status" value="1"/>
</dbReference>
<dbReference type="SUPFAM" id="SSF52540">
    <property type="entry name" value="P-loop containing nucleoside triphosphate hydrolases"/>
    <property type="match status" value="1"/>
</dbReference>
<evidence type="ECO:0000313" key="12">
    <source>
        <dbReference type="Proteomes" id="UP000887540"/>
    </source>
</evidence>
<comment type="similarity">
    <text evidence="1">Belongs to the centaurin gamma-like family.</text>
</comment>
<dbReference type="FunFam" id="1.10.220.150:FF:000023">
    <property type="entry name" value="Arf-GAP with ANK repeat and PH domain-containing protein cnt-2"/>
    <property type="match status" value="1"/>
</dbReference>
<proteinExistence type="inferred from homology"/>
<dbReference type="Gene3D" id="3.40.50.300">
    <property type="entry name" value="P-loop containing nucleotide triphosphate hydrolases"/>
    <property type="match status" value="1"/>
</dbReference>
<evidence type="ECO:0000259" key="10">
    <source>
        <dbReference type="PROSITE" id="PS50003"/>
    </source>
</evidence>
<dbReference type="AlphaFoldDB" id="A0A914C6A0"/>